<dbReference type="HOGENOM" id="CLU_3405005_0_0_6"/>
<dbReference type="EMBL" id="AAOH01000008">
    <property type="protein sequence ID" value="EAR26971.1"/>
    <property type="molecule type" value="Genomic_DNA"/>
</dbReference>
<comment type="caution">
    <text evidence="1">The sequence shown here is derived from an EMBL/GenBank/DDBJ whole genome shotgun (WGS) entry which is preliminary data.</text>
</comment>
<protein>
    <submittedName>
        <fullName evidence="1">Uncharacterized protein</fullName>
    </submittedName>
</protein>
<sequence>MELAAINKDKEVAIIAIEADLGQRLCGGID</sequence>
<dbReference type="AlphaFoldDB" id="A4CEF9"/>
<organism evidence="1 2">
    <name type="scientific">Pseudoalteromonas tunicata D2</name>
    <dbReference type="NCBI Taxonomy" id="87626"/>
    <lineage>
        <taxon>Bacteria</taxon>
        <taxon>Pseudomonadati</taxon>
        <taxon>Pseudomonadota</taxon>
        <taxon>Gammaproteobacteria</taxon>
        <taxon>Alteromonadales</taxon>
        <taxon>Pseudoalteromonadaceae</taxon>
        <taxon>Pseudoalteromonas</taxon>
    </lineage>
</organism>
<name>A4CEF9_9GAMM</name>
<keyword evidence="2" id="KW-1185">Reference proteome</keyword>
<gene>
    <name evidence="1" type="ORF">PTD2_10333</name>
</gene>
<dbReference type="Proteomes" id="UP000006201">
    <property type="component" value="Unassembled WGS sequence"/>
</dbReference>
<evidence type="ECO:0000313" key="1">
    <source>
        <dbReference type="EMBL" id="EAR26971.1"/>
    </source>
</evidence>
<proteinExistence type="predicted"/>
<accession>A4CEF9</accession>
<dbReference type="STRING" id="87626.PTD2_10333"/>
<evidence type="ECO:0000313" key="2">
    <source>
        <dbReference type="Proteomes" id="UP000006201"/>
    </source>
</evidence>
<reference evidence="1 2" key="1">
    <citation type="submission" date="2006-02" db="EMBL/GenBank/DDBJ databases">
        <authorList>
            <person name="Moran M.A."/>
            <person name="Kjelleberg S."/>
            <person name="Egan S."/>
            <person name="Saunders N."/>
            <person name="Thomas T."/>
            <person name="Ferriera S."/>
            <person name="Johnson J."/>
            <person name="Kravitz S."/>
            <person name="Halpern A."/>
            <person name="Remington K."/>
            <person name="Beeson K."/>
            <person name="Tran B."/>
            <person name="Rogers Y.-H."/>
            <person name="Friedman R."/>
            <person name="Venter J.C."/>
        </authorList>
    </citation>
    <scope>NUCLEOTIDE SEQUENCE [LARGE SCALE GENOMIC DNA]</scope>
    <source>
        <strain evidence="1 2">D2</strain>
    </source>
</reference>